<dbReference type="Proteomes" id="UP000242287">
    <property type="component" value="Unassembled WGS sequence"/>
</dbReference>
<reference evidence="2 3" key="1">
    <citation type="submission" date="2014-02" db="EMBL/GenBank/DDBJ databases">
        <title>Transposable element dynamics among asymbiotic and ectomycorrhizal Amanita fungi.</title>
        <authorList>
            <consortium name="DOE Joint Genome Institute"/>
            <person name="Hess J."/>
            <person name="Skrede I."/>
            <person name="Wolfe B."/>
            <person name="LaButti K."/>
            <person name="Ohm R.A."/>
            <person name="Grigoriev I.V."/>
            <person name="Pringle A."/>
        </authorList>
    </citation>
    <scope>NUCLEOTIDE SEQUENCE [LARGE SCALE GENOMIC DNA]</scope>
    <source>
        <strain evidence="2 3">SKay4041</strain>
    </source>
</reference>
<organism evidence="2 3">
    <name type="scientific">Amanita thiersii Skay4041</name>
    <dbReference type="NCBI Taxonomy" id="703135"/>
    <lineage>
        <taxon>Eukaryota</taxon>
        <taxon>Fungi</taxon>
        <taxon>Dikarya</taxon>
        <taxon>Basidiomycota</taxon>
        <taxon>Agaricomycotina</taxon>
        <taxon>Agaricomycetes</taxon>
        <taxon>Agaricomycetidae</taxon>
        <taxon>Agaricales</taxon>
        <taxon>Pluteineae</taxon>
        <taxon>Amanitaceae</taxon>
        <taxon>Amanita</taxon>
    </lineage>
</organism>
<feature type="compositionally biased region" description="Polar residues" evidence="1">
    <location>
        <begin position="10"/>
        <end position="22"/>
    </location>
</feature>
<evidence type="ECO:0000256" key="1">
    <source>
        <dbReference type="SAM" id="MobiDB-lite"/>
    </source>
</evidence>
<dbReference type="EMBL" id="KZ301981">
    <property type="protein sequence ID" value="PFH52132.1"/>
    <property type="molecule type" value="Genomic_DNA"/>
</dbReference>
<feature type="compositionally biased region" description="Basic residues" evidence="1">
    <location>
        <begin position="405"/>
        <end position="414"/>
    </location>
</feature>
<gene>
    <name evidence="2" type="ORF">AMATHDRAFT_46494</name>
</gene>
<sequence length="472" mass="52942">MSEAAEVSEGSATPESQVTSEAAPQRRMRPKEVVNYPPDSALIRTMVFPESMKDALAIIRAVEQKYGPVREFQFPRDYENQSKYQSFIRVAFRNSASRDKIPVSSEEIQVVLPPPVPVDQQGGVGLDDLTEFLDAGVDVLNPPPLSKNSPVPTLNDTMVSAVEETQAKEEETEKQERVITCQVMRASMFQPPSTLVVTQFCLDYPLFTLSHENFFWRRQHRDAVARNLLNWGGFYEFPPLDSATKITEGDLWKPNESIGHIRMRHCLRIASKYLDQPNPYEYSPIPSDDPNRSQPVWEPLTDSADKRDLNPEDIVLGEPIQRLPKSADTMNEFEAKFASPSNNTTSSTDPSPTTRPPATPAATNAHTTTSSTAFHEIEFNTKELNTQLQAARSLARRVNEEQRKIARSRQRTSLHRAPPQVTQVPVLEQERKVESIPESTPGPESELAKNDSPQTQNKGVLGKFKSAWGGLF</sequence>
<dbReference type="OrthoDB" id="3362336at2759"/>
<evidence type="ECO:0000313" key="3">
    <source>
        <dbReference type="Proteomes" id="UP000242287"/>
    </source>
</evidence>
<name>A0A2A9NWP5_9AGAR</name>
<evidence type="ECO:0000313" key="2">
    <source>
        <dbReference type="EMBL" id="PFH52132.1"/>
    </source>
</evidence>
<dbReference type="AlphaFoldDB" id="A0A2A9NWP5"/>
<protein>
    <submittedName>
        <fullName evidence="2">Uncharacterized protein</fullName>
    </submittedName>
</protein>
<feature type="compositionally biased region" description="Low complexity" evidence="1">
    <location>
        <begin position="338"/>
        <end position="352"/>
    </location>
</feature>
<keyword evidence="3" id="KW-1185">Reference proteome</keyword>
<feature type="region of interest" description="Disordered" evidence="1">
    <location>
        <begin position="395"/>
        <end position="472"/>
    </location>
</feature>
<feature type="region of interest" description="Disordered" evidence="1">
    <location>
        <begin position="280"/>
        <end position="368"/>
    </location>
</feature>
<proteinExistence type="predicted"/>
<feature type="region of interest" description="Disordered" evidence="1">
    <location>
        <begin position="1"/>
        <end position="33"/>
    </location>
</feature>
<accession>A0A2A9NWP5</accession>